<comment type="similarity">
    <text evidence="5">Belongs to the UbiX/PAD1 family.</text>
</comment>
<sequence>MIKKENTYKIIIGITGASGAIYGISLLKTLKTLAVESHLIISKAAHLTIATETNFITKDIINLADYSYNCGDIGARISSGSFRTSGMIIAPCSMKTLSAIANGFEDNLINRAASVVIKEKRQLALMVRETPLHAIHLENMLKLSRLGVSICPAVPAFYNKPSSIEDLINHSNARILDLFNIDTHIIKRWDGI</sequence>
<feature type="binding site" evidence="5">
    <location>
        <begin position="93"/>
        <end position="96"/>
    </location>
    <ligand>
        <name>FMN</name>
        <dbReference type="ChEBI" id="CHEBI:58210"/>
    </ligand>
</feature>
<feature type="binding site" evidence="5">
    <location>
        <position position="174"/>
    </location>
    <ligand>
        <name>dimethylallyl phosphate</name>
        <dbReference type="ChEBI" id="CHEBI:88052"/>
    </ligand>
</feature>
<organism evidence="8 9">
    <name type="scientific">Candidatus Megaera venefica</name>
    <dbReference type="NCBI Taxonomy" id="2055910"/>
    <lineage>
        <taxon>Bacteria</taxon>
        <taxon>Pseudomonadati</taxon>
        <taxon>Pseudomonadota</taxon>
        <taxon>Alphaproteobacteria</taxon>
        <taxon>Rickettsiales</taxon>
        <taxon>Rickettsiaceae</taxon>
        <taxon>Candidatus Megaera</taxon>
    </lineage>
</organism>
<dbReference type="NCBIfam" id="TIGR00421">
    <property type="entry name" value="ubiX_pad"/>
    <property type="match status" value="1"/>
</dbReference>
<feature type="domain" description="Flavoprotein" evidence="7">
    <location>
        <begin position="9"/>
        <end position="170"/>
    </location>
</feature>
<dbReference type="RefSeq" id="WP_322776877.1">
    <property type="nucleotide sequence ID" value="NZ_JARJFB010000066.1"/>
</dbReference>
<dbReference type="EC" id="2.5.1.129" evidence="5"/>
<evidence type="ECO:0000256" key="5">
    <source>
        <dbReference type="HAMAP-Rule" id="MF_01984"/>
    </source>
</evidence>
<evidence type="ECO:0000256" key="3">
    <source>
        <dbReference type="ARBA" id="ARBA00022643"/>
    </source>
</evidence>
<dbReference type="HAMAP" id="MF_01984">
    <property type="entry name" value="ubiX_pad"/>
    <property type="match status" value="1"/>
</dbReference>
<keyword evidence="6" id="KW-0472">Membrane</keyword>
<dbReference type="EMBL" id="JARJFB010000066">
    <property type="protein sequence ID" value="MEA0970980.1"/>
    <property type="molecule type" value="Genomic_DNA"/>
</dbReference>
<comment type="caution">
    <text evidence="8">The sequence shown here is derived from an EMBL/GenBank/DDBJ whole genome shotgun (WGS) entry which is preliminary data.</text>
</comment>
<name>A0ABU5NCT8_9RICK</name>
<accession>A0ABU5NCT8</accession>
<evidence type="ECO:0000256" key="1">
    <source>
        <dbReference type="ARBA" id="ARBA00022602"/>
    </source>
</evidence>
<comment type="catalytic activity">
    <reaction evidence="5">
        <text>dimethylallyl phosphate + FMNH2 = prenylated FMNH2 + phosphate</text>
        <dbReference type="Rhea" id="RHEA:37743"/>
        <dbReference type="ChEBI" id="CHEBI:43474"/>
        <dbReference type="ChEBI" id="CHEBI:57618"/>
        <dbReference type="ChEBI" id="CHEBI:87467"/>
        <dbReference type="ChEBI" id="CHEBI:88052"/>
        <dbReference type="EC" id="2.5.1.129"/>
    </reaction>
</comment>
<dbReference type="InterPro" id="IPR036551">
    <property type="entry name" value="Flavin_trans-like"/>
</dbReference>
<feature type="transmembrane region" description="Helical" evidence="6">
    <location>
        <begin position="7"/>
        <end position="27"/>
    </location>
</feature>
<dbReference type="SUPFAM" id="SSF52507">
    <property type="entry name" value="Homo-oligomeric flavin-containing Cys decarboxylases, HFCD"/>
    <property type="match status" value="1"/>
</dbReference>
<dbReference type="Gene3D" id="3.40.50.1950">
    <property type="entry name" value="Flavin prenyltransferase-like"/>
    <property type="match status" value="1"/>
</dbReference>
<dbReference type="PANTHER" id="PTHR43374">
    <property type="entry name" value="FLAVIN PRENYLTRANSFERASE"/>
    <property type="match status" value="1"/>
</dbReference>
<keyword evidence="6" id="KW-0812">Transmembrane</keyword>
<evidence type="ECO:0000313" key="8">
    <source>
        <dbReference type="EMBL" id="MEA0970980.1"/>
    </source>
</evidence>
<keyword evidence="1 5" id="KW-0637">Prenyltransferase</keyword>
<reference evidence="8 9" key="1">
    <citation type="submission" date="2023-03" db="EMBL/GenBank/DDBJ databases">
        <title>Host association and intracellularity evolved multiple times independently in the Rickettsiales.</title>
        <authorList>
            <person name="Castelli M."/>
            <person name="Nardi T."/>
            <person name="Gammuto L."/>
            <person name="Bellinzona G."/>
            <person name="Sabaneyeva E."/>
            <person name="Potekhin A."/>
            <person name="Serra V."/>
            <person name="Petroni G."/>
            <person name="Sassera D."/>
        </authorList>
    </citation>
    <scope>NUCLEOTIDE SEQUENCE [LARGE SCALE GENOMIC DNA]</scope>
    <source>
        <strain evidence="8 9">Sr 2-6</strain>
    </source>
</reference>
<dbReference type="InterPro" id="IPR004507">
    <property type="entry name" value="UbiX-like"/>
</dbReference>
<keyword evidence="4 5" id="KW-0808">Transferase</keyword>
<comment type="function">
    <text evidence="5">Flavin prenyltransferase that catalyzes the synthesis of the prenylated FMN cofactor (prenyl-FMN) for 4-hydroxy-3-polyprenylbenzoic acid decarboxylase UbiD. The prenyltransferase is metal-independent and links a dimethylallyl moiety from dimethylallyl monophosphate (DMAP) to the flavin N5 and C6 atoms of FMN.</text>
</comment>
<comment type="caution">
    <text evidence="5">Lacks conserved residue(s) required for the propagation of feature annotation.</text>
</comment>
<proteinExistence type="inferred from homology"/>
<dbReference type="Proteomes" id="UP001291687">
    <property type="component" value="Unassembled WGS sequence"/>
</dbReference>
<keyword evidence="3 5" id="KW-0288">FMN</keyword>
<keyword evidence="9" id="KW-1185">Reference proteome</keyword>
<gene>
    <name evidence="5" type="primary">ubiX</name>
    <name evidence="8" type="ORF">Megvenef_00950</name>
</gene>
<feature type="binding site" evidence="5">
    <location>
        <position position="42"/>
    </location>
    <ligand>
        <name>FMN</name>
        <dbReference type="ChEBI" id="CHEBI:58210"/>
    </ligand>
</feature>
<evidence type="ECO:0000259" key="7">
    <source>
        <dbReference type="Pfam" id="PF02441"/>
    </source>
</evidence>
<protein>
    <recommendedName>
        <fullName evidence="5">Flavin prenyltransferase UbiX</fullName>
        <ecNumber evidence="5">2.5.1.129</ecNumber>
    </recommendedName>
</protein>
<dbReference type="PANTHER" id="PTHR43374:SF1">
    <property type="entry name" value="FLAVIN PRENYLTRANSFERASE PAD1, MITOCHONDRIAL"/>
    <property type="match status" value="1"/>
</dbReference>
<keyword evidence="2 5" id="KW-0285">Flavoprotein</keyword>
<evidence type="ECO:0000256" key="4">
    <source>
        <dbReference type="ARBA" id="ARBA00022679"/>
    </source>
</evidence>
<evidence type="ECO:0000256" key="6">
    <source>
        <dbReference type="SAM" id="Phobius"/>
    </source>
</evidence>
<feature type="binding site" evidence="5">
    <location>
        <position position="158"/>
    </location>
    <ligand>
        <name>dimethylallyl phosphate</name>
        <dbReference type="ChEBI" id="CHEBI:88052"/>
    </ligand>
</feature>
<feature type="binding site" evidence="5">
    <location>
        <begin position="16"/>
        <end position="18"/>
    </location>
    <ligand>
        <name>FMN</name>
        <dbReference type="ChEBI" id="CHEBI:58210"/>
    </ligand>
</feature>
<keyword evidence="6" id="KW-1133">Transmembrane helix</keyword>
<evidence type="ECO:0000313" key="9">
    <source>
        <dbReference type="Proteomes" id="UP001291687"/>
    </source>
</evidence>
<dbReference type="NCBIfam" id="NF004685">
    <property type="entry name" value="PRK06029.1"/>
    <property type="match status" value="1"/>
</dbReference>
<feature type="binding site" evidence="5">
    <location>
        <position position="128"/>
    </location>
    <ligand>
        <name>FMN</name>
        <dbReference type="ChEBI" id="CHEBI:58210"/>
    </ligand>
</feature>
<evidence type="ECO:0000256" key="2">
    <source>
        <dbReference type="ARBA" id="ARBA00022630"/>
    </source>
</evidence>
<dbReference type="InterPro" id="IPR003382">
    <property type="entry name" value="Flavoprotein"/>
</dbReference>
<dbReference type="Pfam" id="PF02441">
    <property type="entry name" value="Flavoprotein"/>
    <property type="match status" value="1"/>
</dbReference>